<protein>
    <recommendedName>
        <fullName evidence="2">Ribosomal RNA methyltransferase FtsJ domain-containing protein</fullName>
    </recommendedName>
</protein>
<sequence>MPCNEGSSDGDRGFPSDITATPTPNSIVKKYLLRRVDVFRELMDLKLKGWENPKGDNHFKEQRIRADHAHDFGQRIFYEMMCQIGDELQNNSSDLLPLSALGGPPSVLDLCMAPGGFTASVLKRNRYARVCGISLPLSQGGHKIRLPNWQKDSRLQVAFLDVTMLAAEMDVPDIPAEHPDAANFLLDRPFYGEDFDLVFCDGQVLRMHSRAEYREGREAWRLLASQLVLALQRIRVNGKIVALLHKVDAWNTVALLHTLSKFSSLRLFKPVKKHALRSSFYVVADQVQPQSVYALQAVATWKKSWSVATFGSDEEYREYREDFKGLDRVDAVLSDFGPELIRLGRPIWRIQGAALRKSSFIS</sequence>
<keyword evidence="4" id="KW-1185">Reference proteome</keyword>
<organism evidence="3 4">
    <name type="scientific">Melanomma pulvis-pyrius CBS 109.77</name>
    <dbReference type="NCBI Taxonomy" id="1314802"/>
    <lineage>
        <taxon>Eukaryota</taxon>
        <taxon>Fungi</taxon>
        <taxon>Dikarya</taxon>
        <taxon>Ascomycota</taxon>
        <taxon>Pezizomycotina</taxon>
        <taxon>Dothideomycetes</taxon>
        <taxon>Pleosporomycetidae</taxon>
        <taxon>Pleosporales</taxon>
        <taxon>Melanommataceae</taxon>
        <taxon>Melanomma</taxon>
    </lineage>
</organism>
<dbReference type="EMBL" id="MU002059">
    <property type="protein sequence ID" value="KAF2790696.1"/>
    <property type="molecule type" value="Genomic_DNA"/>
</dbReference>
<evidence type="ECO:0000256" key="1">
    <source>
        <dbReference type="SAM" id="MobiDB-lite"/>
    </source>
</evidence>
<dbReference type="GO" id="GO:0032259">
    <property type="term" value="P:methylation"/>
    <property type="evidence" value="ECO:0007669"/>
    <property type="project" value="InterPro"/>
</dbReference>
<reference evidence="3" key="1">
    <citation type="journal article" date="2020" name="Stud. Mycol.">
        <title>101 Dothideomycetes genomes: a test case for predicting lifestyles and emergence of pathogens.</title>
        <authorList>
            <person name="Haridas S."/>
            <person name="Albert R."/>
            <person name="Binder M."/>
            <person name="Bloem J."/>
            <person name="Labutti K."/>
            <person name="Salamov A."/>
            <person name="Andreopoulos B."/>
            <person name="Baker S."/>
            <person name="Barry K."/>
            <person name="Bills G."/>
            <person name="Bluhm B."/>
            <person name="Cannon C."/>
            <person name="Castanera R."/>
            <person name="Culley D."/>
            <person name="Daum C."/>
            <person name="Ezra D."/>
            <person name="Gonzalez J."/>
            <person name="Henrissat B."/>
            <person name="Kuo A."/>
            <person name="Liang C."/>
            <person name="Lipzen A."/>
            <person name="Lutzoni F."/>
            <person name="Magnuson J."/>
            <person name="Mondo S."/>
            <person name="Nolan M."/>
            <person name="Ohm R."/>
            <person name="Pangilinan J."/>
            <person name="Park H.-J."/>
            <person name="Ramirez L."/>
            <person name="Alfaro M."/>
            <person name="Sun H."/>
            <person name="Tritt A."/>
            <person name="Yoshinaga Y."/>
            <person name="Zwiers L.-H."/>
            <person name="Turgeon B."/>
            <person name="Goodwin S."/>
            <person name="Spatafora J."/>
            <person name="Crous P."/>
            <person name="Grigoriev I."/>
        </authorList>
    </citation>
    <scope>NUCLEOTIDE SEQUENCE</scope>
    <source>
        <strain evidence="3">CBS 109.77</strain>
    </source>
</reference>
<dbReference type="InterPro" id="IPR002877">
    <property type="entry name" value="RNA_MeTrfase_FtsJ_dom"/>
</dbReference>
<evidence type="ECO:0000259" key="2">
    <source>
        <dbReference type="Pfam" id="PF01728"/>
    </source>
</evidence>
<proteinExistence type="predicted"/>
<dbReference type="OrthoDB" id="417125at2759"/>
<dbReference type="GO" id="GO:0008168">
    <property type="term" value="F:methyltransferase activity"/>
    <property type="evidence" value="ECO:0007669"/>
    <property type="project" value="InterPro"/>
</dbReference>
<dbReference type="SUPFAM" id="SSF53335">
    <property type="entry name" value="S-adenosyl-L-methionine-dependent methyltransferases"/>
    <property type="match status" value="1"/>
</dbReference>
<dbReference type="Pfam" id="PF01728">
    <property type="entry name" value="FtsJ"/>
    <property type="match status" value="1"/>
</dbReference>
<dbReference type="Gene3D" id="3.40.50.150">
    <property type="entry name" value="Vaccinia Virus protein VP39"/>
    <property type="match status" value="1"/>
</dbReference>
<evidence type="ECO:0000313" key="4">
    <source>
        <dbReference type="Proteomes" id="UP000799757"/>
    </source>
</evidence>
<dbReference type="Proteomes" id="UP000799757">
    <property type="component" value="Unassembled WGS sequence"/>
</dbReference>
<gene>
    <name evidence="3" type="ORF">K505DRAFT_310901</name>
</gene>
<accession>A0A6A6X2V6</accession>
<feature type="domain" description="Ribosomal RNA methyltransferase FtsJ" evidence="2">
    <location>
        <begin position="106"/>
        <end position="284"/>
    </location>
</feature>
<evidence type="ECO:0000313" key="3">
    <source>
        <dbReference type="EMBL" id="KAF2790696.1"/>
    </source>
</evidence>
<feature type="region of interest" description="Disordered" evidence="1">
    <location>
        <begin position="1"/>
        <end position="21"/>
    </location>
</feature>
<name>A0A6A6X2V6_9PLEO</name>
<dbReference type="AlphaFoldDB" id="A0A6A6X2V6"/>
<dbReference type="InterPro" id="IPR029063">
    <property type="entry name" value="SAM-dependent_MTases_sf"/>
</dbReference>